<name>A0A0J9T8Z3_PLAVI</name>
<protein>
    <recommendedName>
        <fullName evidence="4">PIR Superfamily Protein</fullName>
    </recommendedName>
</protein>
<keyword evidence="1" id="KW-1133">Transmembrane helix</keyword>
<keyword evidence="1" id="KW-0472">Membrane</keyword>
<feature type="transmembrane region" description="Helical" evidence="1">
    <location>
        <begin position="250"/>
        <end position="268"/>
    </location>
</feature>
<evidence type="ECO:0000256" key="1">
    <source>
        <dbReference type="SAM" id="Phobius"/>
    </source>
</evidence>
<dbReference type="OrthoDB" id="10275385at2759"/>
<reference evidence="2 3" key="1">
    <citation type="submission" date="2011-08" db="EMBL/GenBank/DDBJ databases">
        <title>The Genome Sequence of Plasmodium vivax Mauritania I.</title>
        <authorList>
            <consortium name="The Broad Institute Genome Sequencing Platform"/>
            <consortium name="The Broad Institute Genome Sequencing Center for Infectious Disease"/>
            <person name="Neafsey D."/>
            <person name="Carlton J."/>
            <person name="Barnwell J."/>
            <person name="Collins W."/>
            <person name="Escalante A."/>
            <person name="Mullikin J."/>
            <person name="Saul A."/>
            <person name="Guigo R."/>
            <person name="Camara F."/>
            <person name="Young S.K."/>
            <person name="Zeng Q."/>
            <person name="Gargeya S."/>
            <person name="Fitzgerald M."/>
            <person name="Haas B."/>
            <person name="Abouelleil A."/>
            <person name="Alvarado L."/>
            <person name="Arachchi H.M."/>
            <person name="Berlin A."/>
            <person name="Brown A."/>
            <person name="Chapman S.B."/>
            <person name="Chen Z."/>
            <person name="Dunbar C."/>
            <person name="Freedman E."/>
            <person name="Gearin G."/>
            <person name="Gellesch M."/>
            <person name="Goldberg J."/>
            <person name="Griggs A."/>
            <person name="Gujja S."/>
            <person name="Heiman D."/>
            <person name="Howarth C."/>
            <person name="Larson L."/>
            <person name="Lui A."/>
            <person name="MacDonald P.J.P."/>
            <person name="Montmayeur A."/>
            <person name="Murphy C."/>
            <person name="Neiman D."/>
            <person name="Pearson M."/>
            <person name="Priest M."/>
            <person name="Roberts A."/>
            <person name="Saif S."/>
            <person name="Shea T."/>
            <person name="Shenoy N."/>
            <person name="Sisk P."/>
            <person name="Stolte C."/>
            <person name="Sykes S."/>
            <person name="Wortman J."/>
            <person name="Nusbaum C."/>
            <person name="Birren B."/>
        </authorList>
    </citation>
    <scope>NUCLEOTIDE SEQUENCE [LARGE SCALE GENOMIC DNA]</scope>
    <source>
        <strain evidence="2 3">Mauritania I</strain>
    </source>
</reference>
<sequence>MNEYSEKIHYERHLNHMNSNKKINEDEQIPHKFDMLLDKHEDVSNLQSLIQSSATLTFVSNEECKKNLAQLARNIRLIIFEYSGNPEKRCRDINYWMNDKIKTCNEKHQVNISTEAKIVFNDIKWKKGDEYDIVCKREVDPYKSKSVEIMKKLDDYCEIRDNNRCNILKDKNECIKYNSYVNRKKQYFSDEKKKICDTSDCSRNNYTIDANCTLNNMEDTFREINCDCLYKKDELQKPDHIIKGRSPLEIGFFIIVSLILFYLFILFLEKVK</sequence>
<dbReference type="InterPro" id="IPR008780">
    <property type="entry name" value="Plasmodium_Vir"/>
</dbReference>
<evidence type="ECO:0000313" key="2">
    <source>
        <dbReference type="EMBL" id="KMZ91112.1"/>
    </source>
</evidence>
<dbReference type="Proteomes" id="UP000053776">
    <property type="component" value="Unassembled WGS sequence"/>
</dbReference>
<accession>A0A0J9T8Z3</accession>
<dbReference type="EMBL" id="KQ235090">
    <property type="protein sequence ID" value="KMZ91112.1"/>
    <property type="molecule type" value="Genomic_DNA"/>
</dbReference>
<evidence type="ECO:0000313" key="3">
    <source>
        <dbReference type="Proteomes" id="UP000053776"/>
    </source>
</evidence>
<proteinExistence type="predicted"/>
<evidence type="ECO:0008006" key="4">
    <source>
        <dbReference type="Google" id="ProtNLM"/>
    </source>
</evidence>
<keyword evidence="1" id="KW-0812">Transmembrane</keyword>
<dbReference type="Pfam" id="PF05795">
    <property type="entry name" value="Plasmodium_Vir"/>
    <property type="match status" value="1"/>
</dbReference>
<dbReference type="AlphaFoldDB" id="A0A0J9T8Z3"/>
<gene>
    <name evidence="2" type="ORF">PVMG_04884</name>
</gene>
<organism evidence="2 3">
    <name type="scientific">Plasmodium vivax Mauritania I</name>
    <dbReference type="NCBI Taxonomy" id="1035515"/>
    <lineage>
        <taxon>Eukaryota</taxon>
        <taxon>Sar</taxon>
        <taxon>Alveolata</taxon>
        <taxon>Apicomplexa</taxon>
        <taxon>Aconoidasida</taxon>
        <taxon>Haemosporida</taxon>
        <taxon>Plasmodiidae</taxon>
        <taxon>Plasmodium</taxon>
        <taxon>Plasmodium (Plasmodium)</taxon>
    </lineage>
</organism>